<feature type="domain" description="NACHT" evidence="2">
    <location>
        <begin position="388"/>
        <end position="531"/>
    </location>
</feature>
<dbReference type="Pfam" id="PF24883">
    <property type="entry name" value="NPHP3_N"/>
    <property type="match status" value="1"/>
</dbReference>
<comment type="caution">
    <text evidence="3">The sequence shown here is derived from an EMBL/GenBank/DDBJ whole genome shotgun (WGS) entry which is preliminary data.</text>
</comment>
<dbReference type="SUPFAM" id="SSF52540">
    <property type="entry name" value="P-loop containing nucleoside triphosphate hydrolases"/>
    <property type="match status" value="1"/>
</dbReference>
<dbReference type="SUPFAM" id="SSF53167">
    <property type="entry name" value="Purine and uridine phosphorylases"/>
    <property type="match status" value="1"/>
</dbReference>
<accession>A0A9P0EK79</accession>
<dbReference type="InterPro" id="IPR056884">
    <property type="entry name" value="NPHP3-like_N"/>
</dbReference>
<dbReference type="InterPro" id="IPR027417">
    <property type="entry name" value="P-loop_NTPase"/>
</dbReference>
<proteinExistence type="predicted"/>
<name>A0A9P0EK79_9HYPO</name>
<reference evidence="3" key="1">
    <citation type="submission" date="2021-10" db="EMBL/GenBank/DDBJ databases">
        <authorList>
            <person name="Piombo E."/>
        </authorList>
    </citation>
    <scope>NUCLEOTIDE SEQUENCE</scope>
</reference>
<evidence type="ECO:0000313" key="4">
    <source>
        <dbReference type="Proteomes" id="UP000775872"/>
    </source>
</evidence>
<dbReference type="InterPro" id="IPR053137">
    <property type="entry name" value="NLR-like"/>
</dbReference>
<dbReference type="GO" id="GO:0003824">
    <property type="term" value="F:catalytic activity"/>
    <property type="evidence" value="ECO:0007669"/>
    <property type="project" value="InterPro"/>
</dbReference>
<gene>
    <name evidence="3" type="ORF">CSOL1703_00017937</name>
</gene>
<dbReference type="GO" id="GO:0009116">
    <property type="term" value="P:nucleoside metabolic process"/>
    <property type="evidence" value="ECO:0007669"/>
    <property type="project" value="InterPro"/>
</dbReference>
<dbReference type="EMBL" id="CABFOC020000041">
    <property type="protein sequence ID" value="CAH0051594.1"/>
    <property type="molecule type" value="Genomic_DNA"/>
</dbReference>
<evidence type="ECO:0000313" key="3">
    <source>
        <dbReference type="EMBL" id="CAH0051594.1"/>
    </source>
</evidence>
<evidence type="ECO:0000256" key="1">
    <source>
        <dbReference type="ARBA" id="ARBA00022737"/>
    </source>
</evidence>
<sequence length="803" mass="89688">MSDPRAYTIGWICALTTESVAARAFLDEEHDPPNHVSQHDNNSYVLGKIGYHHVVIAVLPDGEYGTTSAAAVARDMLHSFPNVRIGLMVGIGGGVPSLTQDIRLGDVVVSSRDGGKGGVFQYDFGKTIQNQAFKETGFLDQPPMVLRTAVSTLKGTYELRGHQLVDKVDKALEGIKKRKKYRRLAPTTDRLYNSDVVHPATTSGCDIVCDTTYLVHRAARDEEDDDPAIHYGLIASGNQLMKDAHIRDMLAAEKGILCFEMEAAGLMNHFPCLVIRGICDYSDSHKNKEWQGFAAMMAAAYAKDLLQQIPPNKVDAEMPLAKALSDIATKAAAESIQSGLHTEEMRRWLHPPDPSTNLIYARKLRHEGTGAWLLKAPIFQSWEGGSHRHLWLHGLAGCGKTVLSATVLDHLMEENYGLILSFFFDFNDTTKQTLDGMLRSLASQLYRGRAGSAGPLDTLFQAHGKGHNQPTTKALEDIVCEMLMAQKVACIVLDALDESTTRDELLSWIRNMASRPELGHVHMLYTSRPESEFLHEIPTLIEKEHCVSLDKQAVNADIRSYVTAQLLQRRDFRDKHLPQDLLEQIRTRIGDGSDGIWAFCQLDSLARCYHQAAIKKTLVSLPRNLNETYRRMIESIPIELKSDVLVHSKWPLKLAEAKEVIATQIEGDSQGFDVNRRLYSDENVLAYCPGLVTVIGAWDKELHLAYFSVKEYLLGESQFKITTASIPIVRMCLTYLMDISGCSYRKMKRGFLMGKYAAEVWTGYAVLAQSSEDVPDRDWDNHLGPPRGSRLYYTYFDGLIAAI</sequence>
<dbReference type="AlphaFoldDB" id="A0A9P0EK79"/>
<dbReference type="InterPro" id="IPR007111">
    <property type="entry name" value="NACHT_NTPase"/>
</dbReference>
<organism evidence="3 4">
    <name type="scientific">Clonostachys solani</name>
    <dbReference type="NCBI Taxonomy" id="160281"/>
    <lineage>
        <taxon>Eukaryota</taxon>
        <taxon>Fungi</taxon>
        <taxon>Dikarya</taxon>
        <taxon>Ascomycota</taxon>
        <taxon>Pezizomycotina</taxon>
        <taxon>Sordariomycetes</taxon>
        <taxon>Hypocreomycetidae</taxon>
        <taxon>Hypocreales</taxon>
        <taxon>Bionectriaceae</taxon>
        <taxon>Clonostachys</taxon>
    </lineage>
</organism>
<keyword evidence="1" id="KW-0677">Repeat</keyword>
<dbReference type="Gene3D" id="3.40.50.300">
    <property type="entry name" value="P-loop containing nucleotide triphosphate hydrolases"/>
    <property type="match status" value="1"/>
</dbReference>
<dbReference type="Gene3D" id="3.40.50.1580">
    <property type="entry name" value="Nucleoside phosphorylase domain"/>
    <property type="match status" value="1"/>
</dbReference>
<evidence type="ECO:0000259" key="2">
    <source>
        <dbReference type="PROSITE" id="PS50837"/>
    </source>
</evidence>
<dbReference type="InterPro" id="IPR035994">
    <property type="entry name" value="Nucleoside_phosphorylase_sf"/>
</dbReference>
<dbReference type="Proteomes" id="UP000775872">
    <property type="component" value="Unassembled WGS sequence"/>
</dbReference>
<dbReference type="PROSITE" id="PS50837">
    <property type="entry name" value="NACHT"/>
    <property type="match status" value="1"/>
</dbReference>
<keyword evidence="4" id="KW-1185">Reference proteome</keyword>
<dbReference type="PANTHER" id="PTHR46082">
    <property type="entry name" value="ATP/GTP-BINDING PROTEIN-RELATED"/>
    <property type="match status" value="1"/>
</dbReference>
<protein>
    <recommendedName>
        <fullName evidence="2">NACHT domain-containing protein</fullName>
    </recommendedName>
</protein>
<dbReference type="PANTHER" id="PTHR46082:SF11">
    <property type="entry name" value="AAA+ ATPASE DOMAIN-CONTAINING PROTEIN-RELATED"/>
    <property type="match status" value="1"/>
</dbReference>
<dbReference type="OrthoDB" id="194358at2759"/>